<dbReference type="SUPFAM" id="SSF160246">
    <property type="entry name" value="EspE N-terminal domain-like"/>
    <property type="match status" value="3"/>
</dbReference>
<dbReference type="AlphaFoldDB" id="A0A0W8FRT2"/>
<name>A0A0W8FRT2_9ZZZZ</name>
<organism evidence="1">
    <name type="scientific">hydrocarbon metagenome</name>
    <dbReference type="NCBI Taxonomy" id="938273"/>
    <lineage>
        <taxon>unclassified sequences</taxon>
        <taxon>metagenomes</taxon>
        <taxon>ecological metagenomes</taxon>
    </lineage>
</organism>
<dbReference type="EMBL" id="LNQE01000904">
    <property type="protein sequence ID" value="KUG23489.1"/>
    <property type="molecule type" value="Genomic_DNA"/>
</dbReference>
<dbReference type="InterPro" id="IPR037257">
    <property type="entry name" value="T2SS_E_N_sf"/>
</dbReference>
<proteinExistence type="predicted"/>
<gene>
    <name evidence="1" type="ORF">ASZ90_006730</name>
</gene>
<sequence length="385" mass="42308">MLINFTGKGKFLIGAKMNSNFGKNYDHQETRYSFPVKRPLGRILLDGEFIKPENLEAALAEQMRTNKLLGDILVDLGVLNKTELYAVLWIQRDFSTVERAIMAAAGVYRLLGELLLKAYCITQDQLDAALDEQKKTGEKLGEILVRLGFLNQHQLGITLSFQSRLGEKKVPSCLRLGELLVSAGYITHEQLEDALKRQRESEQDKKIGEVLVAAGYAKQRHIDHGLRIQQKLVVAALIAALSFAPISEAVSAQSSTQAMSTQIQVTARVLARASLHVLRQPAEIVITDADIKRGYLDVNAGSVLEIKNNSRAGVNMTFETRGLSFKEAMVIGLGREVALGPNGGIITHKSIGTSVVALSYRFVFDESSQAGTYAWPLSVSVNPIE</sequence>
<protein>
    <submittedName>
        <fullName evidence="1">Type iv fimbrial assembly, atpase pilb</fullName>
    </submittedName>
</protein>
<evidence type="ECO:0000313" key="1">
    <source>
        <dbReference type="EMBL" id="KUG23489.1"/>
    </source>
</evidence>
<reference evidence="1" key="1">
    <citation type="journal article" date="2015" name="Proc. Natl. Acad. Sci. U.S.A.">
        <title>Networks of energetic and metabolic interactions define dynamics in microbial communities.</title>
        <authorList>
            <person name="Embree M."/>
            <person name="Liu J.K."/>
            <person name="Al-Bassam M.M."/>
            <person name="Zengler K."/>
        </authorList>
    </citation>
    <scope>NUCLEOTIDE SEQUENCE</scope>
</reference>
<accession>A0A0W8FRT2</accession>
<comment type="caution">
    <text evidence="1">The sequence shown here is derived from an EMBL/GenBank/DDBJ whole genome shotgun (WGS) entry which is preliminary data.</text>
</comment>